<feature type="compositionally biased region" description="Polar residues" evidence="1">
    <location>
        <begin position="153"/>
        <end position="164"/>
    </location>
</feature>
<protein>
    <recommendedName>
        <fullName evidence="4">Topoisomerase I damage affected protein 11</fullName>
    </recommendedName>
</protein>
<dbReference type="EMBL" id="SWFT01000105">
    <property type="protein sequence ID" value="KAA8901106.1"/>
    <property type="molecule type" value="Genomic_DNA"/>
</dbReference>
<comment type="caution">
    <text evidence="2">The sequence shown here is derived from an EMBL/GenBank/DDBJ whole genome shotgun (WGS) entry which is preliminary data.</text>
</comment>
<name>A0A642UN28_DIURU</name>
<sequence>MSSPPSISSTSTPSTSRTRSRRGLSLSAVSPIVISPTRVQEQSPQSVERVPSRTATKFISSTVEELPHDFETMDIDHQLRLLAMKEMELVELKDRRRDLDQSISTNEAQLHRLRVVIQRSLYSQMSTPTQAPQSTPTPSRNGSLKRTSRRSPPASTNRPRTNSNPRDEAIMATRRRSGGVDERWSSFFDDPLRHRPEELVAQVSSSLWSFVSDMKQGMLSRLDEETTVVNNSDDDDDENSEEGDIQVDLSMYQAIRRKQESDHHPYVAY</sequence>
<feature type="region of interest" description="Disordered" evidence="1">
    <location>
        <begin position="124"/>
        <end position="177"/>
    </location>
</feature>
<proteinExistence type="predicted"/>
<dbReference type="VEuPathDB" id="FungiDB:DIURU_003476"/>
<evidence type="ECO:0000256" key="1">
    <source>
        <dbReference type="SAM" id="MobiDB-lite"/>
    </source>
</evidence>
<dbReference type="RefSeq" id="XP_034011729.1">
    <property type="nucleotide sequence ID" value="XM_034156242.1"/>
</dbReference>
<dbReference type="GeneID" id="54782127"/>
<organism evidence="2 3">
    <name type="scientific">Diutina rugosa</name>
    <name type="common">Yeast</name>
    <name type="synonym">Candida rugosa</name>
    <dbReference type="NCBI Taxonomy" id="5481"/>
    <lineage>
        <taxon>Eukaryota</taxon>
        <taxon>Fungi</taxon>
        <taxon>Dikarya</taxon>
        <taxon>Ascomycota</taxon>
        <taxon>Saccharomycotina</taxon>
        <taxon>Pichiomycetes</taxon>
        <taxon>Debaryomycetaceae</taxon>
        <taxon>Diutina</taxon>
    </lineage>
</organism>
<dbReference type="Proteomes" id="UP000449547">
    <property type="component" value="Unassembled WGS sequence"/>
</dbReference>
<reference evidence="2 3" key="1">
    <citation type="submission" date="2019-07" db="EMBL/GenBank/DDBJ databases">
        <title>Genome assembly of two rare yeast pathogens: Diutina rugosa and Trichomonascus ciferrii.</title>
        <authorList>
            <person name="Mixao V."/>
            <person name="Saus E."/>
            <person name="Hansen A."/>
            <person name="Lass-Flor C."/>
            <person name="Gabaldon T."/>
        </authorList>
    </citation>
    <scope>NUCLEOTIDE SEQUENCE [LARGE SCALE GENOMIC DNA]</scope>
    <source>
        <strain evidence="2 3">CBS 613</strain>
    </source>
</reference>
<evidence type="ECO:0008006" key="4">
    <source>
        <dbReference type="Google" id="ProtNLM"/>
    </source>
</evidence>
<dbReference type="AlphaFoldDB" id="A0A642UN28"/>
<dbReference type="OrthoDB" id="4036304at2759"/>
<evidence type="ECO:0000313" key="3">
    <source>
        <dbReference type="Proteomes" id="UP000449547"/>
    </source>
</evidence>
<keyword evidence="3" id="KW-1185">Reference proteome</keyword>
<accession>A0A642UN28</accession>
<feature type="region of interest" description="Disordered" evidence="1">
    <location>
        <begin position="1"/>
        <end position="29"/>
    </location>
</feature>
<feature type="compositionally biased region" description="Low complexity" evidence="1">
    <location>
        <begin position="124"/>
        <end position="139"/>
    </location>
</feature>
<gene>
    <name evidence="2" type="ORF">DIURU_003476</name>
</gene>
<feature type="compositionally biased region" description="Low complexity" evidence="1">
    <location>
        <begin position="1"/>
        <end position="17"/>
    </location>
</feature>
<evidence type="ECO:0000313" key="2">
    <source>
        <dbReference type="EMBL" id="KAA8901106.1"/>
    </source>
</evidence>